<feature type="transmembrane region" description="Helical" evidence="5">
    <location>
        <begin position="86"/>
        <end position="109"/>
    </location>
</feature>
<keyword evidence="8" id="KW-1185">Reference proteome</keyword>
<comment type="caution">
    <text evidence="7">The sequence shown here is derived from an EMBL/GenBank/DDBJ whole genome shotgun (WGS) entry which is preliminary data.</text>
</comment>
<dbReference type="InterPro" id="IPR003807">
    <property type="entry name" value="DUF202"/>
</dbReference>
<comment type="subcellular location">
    <subcellularLocation>
        <location evidence="1">Endomembrane system</location>
        <topology evidence="1">Multi-pass membrane protein</topology>
    </subcellularLocation>
</comment>
<reference evidence="8" key="1">
    <citation type="journal article" date="2019" name="Int. J. Syst. Evol. Microbiol.">
        <title>The Global Catalogue of Microorganisms (GCM) 10K type strain sequencing project: providing services to taxonomists for standard genome sequencing and annotation.</title>
        <authorList>
            <consortium name="The Broad Institute Genomics Platform"/>
            <consortium name="The Broad Institute Genome Sequencing Center for Infectious Disease"/>
            <person name="Wu L."/>
            <person name="Ma J."/>
        </authorList>
    </citation>
    <scope>NUCLEOTIDE SEQUENCE [LARGE SCALE GENOMIC DNA]</scope>
    <source>
        <strain evidence="8">JCM 13595</strain>
    </source>
</reference>
<dbReference type="Pfam" id="PF02656">
    <property type="entry name" value="DUF202"/>
    <property type="match status" value="1"/>
</dbReference>
<sequence length="110" mass="12106">MGSKLAARHEDPGVQPERTVLSWGRTSLATAVVAMLLIRWYPSVGPMVFLPVVIAITGAVLIHLSQRRRYDMQTSGIANERVAPDFWAIVWMTVMAVLIATTGVVTMWVA</sequence>
<keyword evidence="2 5" id="KW-0812">Transmembrane</keyword>
<name>A0ABP5GGN7_9MICC</name>
<keyword evidence="3 5" id="KW-1133">Transmembrane helix</keyword>
<proteinExistence type="predicted"/>
<feature type="transmembrane region" description="Helical" evidence="5">
    <location>
        <begin position="20"/>
        <end position="41"/>
    </location>
</feature>
<gene>
    <name evidence="7" type="ORF">GCM10009720_26410</name>
</gene>
<dbReference type="Proteomes" id="UP001501461">
    <property type="component" value="Unassembled WGS sequence"/>
</dbReference>
<feature type="transmembrane region" description="Helical" evidence="5">
    <location>
        <begin position="47"/>
        <end position="65"/>
    </location>
</feature>
<evidence type="ECO:0000256" key="2">
    <source>
        <dbReference type="ARBA" id="ARBA00022692"/>
    </source>
</evidence>
<evidence type="ECO:0000256" key="3">
    <source>
        <dbReference type="ARBA" id="ARBA00022989"/>
    </source>
</evidence>
<evidence type="ECO:0000256" key="4">
    <source>
        <dbReference type="ARBA" id="ARBA00023136"/>
    </source>
</evidence>
<evidence type="ECO:0000256" key="1">
    <source>
        <dbReference type="ARBA" id="ARBA00004127"/>
    </source>
</evidence>
<accession>A0ABP5GGN7</accession>
<dbReference type="RefSeq" id="WP_343959520.1">
    <property type="nucleotide sequence ID" value="NZ_BAAAMN010000052.1"/>
</dbReference>
<feature type="domain" description="DUF202" evidence="6">
    <location>
        <begin position="11"/>
        <end position="70"/>
    </location>
</feature>
<protein>
    <submittedName>
        <fullName evidence="7">DUF202 domain-containing protein</fullName>
    </submittedName>
</protein>
<organism evidence="7 8">
    <name type="scientific">Yaniella flava</name>
    <dbReference type="NCBI Taxonomy" id="287930"/>
    <lineage>
        <taxon>Bacteria</taxon>
        <taxon>Bacillati</taxon>
        <taxon>Actinomycetota</taxon>
        <taxon>Actinomycetes</taxon>
        <taxon>Micrococcales</taxon>
        <taxon>Micrococcaceae</taxon>
        <taxon>Yaniella</taxon>
    </lineage>
</organism>
<evidence type="ECO:0000313" key="7">
    <source>
        <dbReference type="EMBL" id="GAA2044235.1"/>
    </source>
</evidence>
<dbReference type="EMBL" id="BAAAMN010000052">
    <property type="protein sequence ID" value="GAA2044235.1"/>
    <property type="molecule type" value="Genomic_DNA"/>
</dbReference>
<keyword evidence="4 5" id="KW-0472">Membrane</keyword>
<evidence type="ECO:0000313" key="8">
    <source>
        <dbReference type="Proteomes" id="UP001501461"/>
    </source>
</evidence>
<evidence type="ECO:0000259" key="6">
    <source>
        <dbReference type="Pfam" id="PF02656"/>
    </source>
</evidence>
<evidence type="ECO:0000256" key="5">
    <source>
        <dbReference type="SAM" id="Phobius"/>
    </source>
</evidence>